<dbReference type="EC" id="4.2.3.-" evidence="4"/>
<accession>A0A2P6SAA2</accession>
<dbReference type="Pfam" id="PF01397">
    <property type="entry name" value="Terpene_synth"/>
    <property type="match status" value="1"/>
</dbReference>
<evidence type="ECO:0000256" key="1">
    <source>
        <dbReference type="ARBA" id="ARBA00001946"/>
    </source>
</evidence>
<dbReference type="FunFam" id="1.50.10.130:FF:000001">
    <property type="entry name" value="Isoprene synthase, chloroplastic"/>
    <property type="match status" value="1"/>
</dbReference>
<dbReference type="Gene3D" id="1.10.600.10">
    <property type="entry name" value="Farnesyl Diphosphate Synthase"/>
    <property type="match status" value="1"/>
</dbReference>
<dbReference type="STRING" id="74649.A0A2P6SAA2"/>
<dbReference type="InterPro" id="IPR050148">
    <property type="entry name" value="Terpene_synthase-like"/>
</dbReference>
<evidence type="ECO:0000259" key="3">
    <source>
        <dbReference type="Pfam" id="PF01397"/>
    </source>
</evidence>
<comment type="cofactor">
    <cofactor evidence="1">
        <name>Mg(2+)</name>
        <dbReference type="ChEBI" id="CHEBI:18420"/>
    </cofactor>
</comment>
<organism evidence="4 5">
    <name type="scientific">Rosa chinensis</name>
    <name type="common">China rose</name>
    <dbReference type="NCBI Taxonomy" id="74649"/>
    <lineage>
        <taxon>Eukaryota</taxon>
        <taxon>Viridiplantae</taxon>
        <taxon>Streptophyta</taxon>
        <taxon>Embryophyta</taxon>
        <taxon>Tracheophyta</taxon>
        <taxon>Spermatophyta</taxon>
        <taxon>Magnoliopsida</taxon>
        <taxon>eudicotyledons</taxon>
        <taxon>Gunneridae</taxon>
        <taxon>Pentapetalae</taxon>
        <taxon>rosids</taxon>
        <taxon>fabids</taxon>
        <taxon>Rosales</taxon>
        <taxon>Rosaceae</taxon>
        <taxon>Rosoideae</taxon>
        <taxon>Rosoideae incertae sedis</taxon>
        <taxon>Rosa</taxon>
    </lineage>
</organism>
<keyword evidence="2 4" id="KW-0456">Lyase</keyword>
<dbReference type="Gene3D" id="1.50.10.130">
    <property type="entry name" value="Terpene synthase, N-terminal domain"/>
    <property type="match status" value="1"/>
</dbReference>
<dbReference type="EMBL" id="PDCK01000039">
    <property type="protein sequence ID" value="PRQ55599.1"/>
    <property type="molecule type" value="Genomic_DNA"/>
</dbReference>
<dbReference type="Proteomes" id="UP000238479">
    <property type="component" value="Chromosome 1"/>
</dbReference>
<evidence type="ECO:0000256" key="2">
    <source>
        <dbReference type="ARBA" id="ARBA00023239"/>
    </source>
</evidence>
<evidence type="ECO:0000313" key="4">
    <source>
        <dbReference type="EMBL" id="PRQ55599.1"/>
    </source>
</evidence>
<proteinExistence type="predicted"/>
<dbReference type="InterPro" id="IPR008949">
    <property type="entry name" value="Isoprenoid_synthase_dom_sf"/>
</dbReference>
<reference evidence="4 5" key="1">
    <citation type="journal article" date="2018" name="Nat. Genet.">
        <title>The Rosa genome provides new insights in the design of modern roses.</title>
        <authorList>
            <person name="Bendahmane M."/>
        </authorList>
    </citation>
    <scope>NUCLEOTIDE SEQUENCE [LARGE SCALE GENOMIC DNA]</scope>
    <source>
        <strain evidence="5">cv. Old Blush</strain>
    </source>
</reference>
<dbReference type="SMR" id="A0A2P6SAA2"/>
<comment type="caution">
    <text evidence="4">The sequence shown here is derived from an EMBL/GenBank/DDBJ whole genome shotgun (WGS) entry which is preliminary data.</text>
</comment>
<dbReference type="Gramene" id="PRQ55599">
    <property type="protein sequence ID" value="PRQ55599"/>
    <property type="gene ID" value="RchiOBHm_Chr1g0326351"/>
</dbReference>
<keyword evidence="5" id="KW-1185">Reference proteome</keyword>
<protein>
    <submittedName>
        <fullName evidence="4">Putative lyase</fullName>
        <ecNumber evidence="4">4.2.3.-</ecNumber>
    </submittedName>
</protein>
<dbReference type="InterPro" id="IPR001906">
    <property type="entry name" value="Terpene_synth_N"/>
</dbReference>
<dbReference type="InterPro" id="IPR036965">
    <property type="entry name" value="Terpene_synth_N_sf"/>
</dbReference>
<gene>
    <name evidence="4" type="ORF">RchiOBHm_Chr1g0326351</name>
</gene>
<dbReference type="PANTHER" id="PTHR31225:SF221">
    <property type="entry name" value="(-)-GERMACRENE D SYNTHASE"/>
    <property type="match status" value="1"/>
</dbReference>
<dbReference type="GO" id="GO:0010333">
    <property type="term" value="F:terpene synthase activity"/>
    <property type="evidence" value="ECO:0007669"/>
    <property type="project" value="InterPro"/>
</dbReference>
<dbReference type="InterPro" id="IPR008930">
    <property type="entry name" value="Terpenoid_cyclase/PrenylTrfase"/>
</dbReference>
<dbReference type="PANTHER" id="PTHR31225">
    <property type="entry name" value="OS04G0344100 PROTEIN-RELATED"/>
    <property type="match status" value="1"/>
</dbReference>
<dbReference type="AlphaFoldDB" id="A0A2P6SAA2"/>
<name>A0A2P6SAA2_ROSCH</name>
<evidence type="ECO:0000313" key="5">
    <source>
        <dbReference type="Proteomes" id="UP000238479"/>
    </source>
</evidence>
<feature type="domain" description="Terpene synthase N-terminal" evidence="3">
    <location>
        <begin position="32"/>
        <end position="203"/>
    </location>
</feature>
<dbReference type="SUPFAM" id="SSF48239">
    <property type="entry name" value="Terpenoid cyclases/Protein prenyltransferases"/>
    <property type="match status" value="1"/>
</dbReference>
<dbReference type="GO" id="GO:0016114">
    <property type="term" value="P:terpenoid biosynthetic process"/>
    <property type="evidence" value="ECO:0007669"/>
    <property type="project" value="InterPro"/>
</dbReference>
<sequence>MFPALASDLAQTPNITATPDVTQCSANFSPSIWGDHFLSYASMEAADSKSKKHVQDLKEELKRMIMAPTKRPSQKLHFINHIQRLGVSYHFEDEIDQILQQVHREEEYDDLCTTALSFRLLRQHGYNASCNMFNKFKDGDGKFKESLVNDVVGLLSLYEASHLQMPGEDLLNEALTFSTAHLMSAAHHLSSSSQLSKQVTHALYQPLWKGMPRIEARHHLSIYQEDDAHNETLLNFAKFDFNTVQKLSSVLSVSLYGIRGHLLHRLIPSSSTFLFLQTLTMATSTSSSPPSSTFPLVQASSSSMQVQNLGPVIPVRLTETNYLLWKSVFLPVLHKYRLLSIVDGSEPCPPEKVLSSSGDLVPNDAFISWFERDQQLLIWINSTLSDSVLPYVIGYTHARDLWLNLEARFAGLSQAHLLHLKSKLQSAKKVLLLSELR</sequence>